<evidence type="ECO:0000313" key="1">
    <source>
        <dbReference type="EMBL" id="RDY13799.1"/>
    </source>
</evidence>
<proteinExistence type="predicted"/>
<reference evidence="1" key="1">
    <citation type="submission" date="2018-05" db="EMBL/GenBank/DDBJ databases">
        <title>Draft genome of Mucuna pruriens seed.</title>
        <authorList>
            <person name="Nnadi N.E."/>
            <person name="Vos R."/>
            <person name="Hasami M.H."/>
            <person name="Devisetty U.K."/>
            <person name="Aguiy J.C."/>
        </authorList>
    </citation>
    <scope>NUCLEOTIDE SEQUENCE [LARGE SCALE GENOMIC DNA]</scope>
    <source>
        <strain evidence="1">JCA_2017</strain>
    </source>
</reference>
<name>A0A371IFG4_MUCPR</name>
<sequence>MCDASNSALGVVLSQRARASLPVHDLVDTQEDTHEAKDSQALKGPMIRGRLKITRKSASKARDA</sequence>
<evidence type="ECO:0000313" key="2">
    <source>
        <dbReference type="Proteomes" id="UP000257109"/>
    </source>
</evidence>
<dbReference type="EMBL" id="QJKJ01000198">
    <property type="protein sequence ID" value="RDY13799.1"/>
    <property type="molecule type" value="Genomic_DNA"/>
</dbReference>
<comment type="caution">
    <text evidence="1">The sequence shown here is derived from an EMBL/GenBank/DDBJ whole genome shotgun (WGS) entry which is preliminary data.</text>
</comment>
<protein>
    <recommendedName>
        <fullName evidence="3">Reverse transcriptase/retrotransposon-derived protein RNase H-like domain-containing protein</fullName>
    </recommendedName>
</protein>
<dbReference type="Proteomes" id="UP000257109">
    <property type="component" value="Unassembled WGS sequence"/>
</dbReference>
<gene>
    <name evidence="1" type="ORF">CR513_01236</name>
</gene>
<evidence type="ECO:0008006" key="3">
    <source>
        <dbReference type="Google" id="ProtNLM"/>
    </source>
</evidence>
<keyword evidence="2" id="KW-1185">Reference proteome</keyword>
<feature type="non-terminal residue" evidence="1">
    <location>
        <position position="1"/>
    </location>
</feature>
<accession>A0A371IFG4</accession>
<dbReference type="AlphaFoldDB" id="A0A371IFG4"/>
<organism evidence="1 2">
    <name type="scientific">Mucuna pruriens</name>
    <name type="common">Velvet bean</name>
    <name type="synonym">Dolichos pruriens</name>
    <dbReference type="NCBI Taxonomy" id="157652"/>
    <lineage>
        <taxon>Eukaryota</taxon>
        <taxon>Viridiplantae</taxon>
        <taxon>Streptophyta</taxon>
        <taxon>Embryophyta</taxon>
        <taxon>Tracheophyta</taxon>
        <taxon>Spermatophyta</taxon>
        <taxon>Magnoliopsida</taxon>
        <taxon>eudicotyledons</taxon>
        <taxon>Gunneridae</taxon>
        <taxon>Pentapetalae</taxon>
        <taxon>rosids</taxon>
        <taxon>fabids</taxon>
        <taxon>Fabales</taxon>
        <taxon>Fabaceae</taxon>
        <taxon>Papilionoideae</taxon>
        <taxon>50 kb inversion clade</taxon>
        <taxon>NPAAA clade</taxon>
        <taxon>indigoferoid/millettioid clade</taxon>
        <taxon>Phaseoleae</taxon>
        <taxon>Mucuna</taxon>
    </lineage>
</organism>